<name>A0AAV0XWZ4_9HEMI</name>
<reference evidence="1 2" key="1">
    <citation type="submission" date="2023-01" db="EMBL/GenBank/DDBJ databases">
        <authorList>
            <person name="Whitehead M."/>
        </authorList>
    </citation>
    <scope>NUCLEOTIDE SEQUENCE [LARGE SCALE GENOMIC DNA]</scope>
</reference>
<gene>
    <name evidence="1" type="ORF">MEUPH1_LOCUS26787</name>
</gene>
<organism evidence="1 2">
    <name type="scientific">Macrosiphum euphorbiae</name>
    <name type="common">potato aphid</name>
    <dbReference type="NCBI Taxonomy" id="13131"/>
    <lineage>
        <taxon>Eukaryota</taxon>
        <taxon>Metazoa</taxon>
        <taxon>Ecdysozoa</taxon>
        <taxon>Arthropoda</taxon>
        <taxon>Hexapoda</taxon>
        <taxon>Insecta</taxon>
        <taxon>Pterygota</taxon>
        <taxon>Neoptera</taxon>
        <taxon>Paraneoptera</taxon>
        <taxon>Hemiptera</taxon>
        <taxon>Sternorrhyncha</taxon>
        <taxon>Aphidomorpha</taxon>
        <taxon>Aphidoidea</taxon>
        <taxon>Aphididae</taxon>
        <taxon>Macrosiphini</taxon>
        <taxon>Macrosiphum</taxon>
    </lineage>
</organism>
<dbReference type="EMBL" id="CARXXK010001085">
    <property type="protein sequence ID" value="CAI6372983.1"/>
    <property type="molecule type" value="Genomic_DNA"/>
</dbReference>
<comment type="caution">
    <text evidence="1">The sequence shown here is derived from an EMBL/GenBank/DDBJ whole genome shotgun (WGS) entry which is preliminary data.</text>
</comment>
<dbReference type="AlphaFoldDB" id="A0AAV0XWZ4"/>
<proteinExistence type="predicted"/>
<keyword evidence="2" id="KW-1185">Reference proteome</keyword>
<accession>A0AAV0XWZ4</accession>
<evidence type="ECO:0000313" key="2">
    <source>
        <dbReference type="Proteomes" id="UP001160148"/>
    </source>
</evidence>
<sequence>MRKPTPEQWLGIADRFYQNTNFPNCLCAIDGKYIRCRNPISSGSYYFNYKKCSQEQEERLSVHLEYYPTNGEDGASYEYMESNLFVFDLEILGAPAREQGIEVRAAYVDYFMGLGSIPFQYIIFI</sequence>
<evidence type="ECO:0000313" key="1">
    <source>
        <dbReference type="EMBL" id="CAI6372983.1"/>
    </source>
</evidence>
<dbReference type="Proteomes" id="UP001160148">
    <property type="component" value="Unassembled WGS sequence"/>
</dbReference>
<protein>
    <submittedName>
        <fullName evidence="1">Uncharacterized protein</fullName>
    </submittedName>
</protein>